<evidence type="ECO:0000256" key="1">
    <source>
        <dbReference type="ARBA" id="ARBA00010928"/>
    </source>
</evidence>
<dbReference type="EMBL" id="DVLP01000050">
    <property type="protein sequence ID" value="HIT74291.1"/>
    <property type="molecule type" value="Genomic_DNA"/>
</dbReference>
<dbReference type="InterPro" id="IPR036291">
    <property type="entry name" value="NAD(P)-bd_dom_sf"/>
</dbReference>
<dbReference type="SUPFAM" id="SSF51735">
    <property type="entry name" value="NAD(P)-binding Rossmann-fold domains"/>
    <property type="match status" value="1"/>
</dbReference>
<dbReference type="Pfam" id="PF02894">
    <property type="entry name" value="GFO_IDH_MocA_C"/>
    <property type="match status" value="1"/>
</dbReference>
<protein>
    <submittedName>
        <fullName evidence="4">Gfo/Idh/MocA family oxidoreductase</fullName>
    </submittedName>
</protein>
<feature type="domain" description="Gfo/Idh/MocA-like oxidoreductase N-terminal" evidence="2">
    <location>
        <begin position="11"/>
        <end position="131"/>
    </location>
</feature>
<dbReference type="InterPro" id="IPR051450">
    <property type="entry name" value="Gfo/Idh/MocA_Oxidoreductases"/>
</dbReference>
<feature type="domain" description="Gfo/Idh/MocA-like oxidoreductase C-terminal" evidence="3">
    <location>
        <begin position="152"/>
        <end position="399"/>
    </location>
</feature>
<comment type="similarity">
    <text evidence="1">Belongs to the Gfo/Idh/MocA family.</text>
</comment>
<proteinExistence type="inferred from homology"/>
<organism evidence="4 5">
    <name type="scientific">Candidatus Avipropionibacterium avicola</name>
    <dbReference type="NCBI Taxonomy" id="2840701"/>
    <lineage>
        <taxon>Bacteria</taxon>
        <taxon>Bacillati</taxon>
        <taxon>Actinomycetota</taxon>
        <taxon>Actinomycetes</taxon>
        <taxon>Propionibacteriales</taxon>
        <taxon>Propionibacteriaceae</taxon>
        <taxon>Propionibacteriaceae incertae sedis</taxon>
        <taxon>Candidatus Avipropionibacterium</taxon>
    </lineage>
</organism>
<dbReference type="SUPFAM" id="SSF55347">
    <property type="entry name" value="Glyceraldehyde-3-phosphate dehydrogenase-like, C-terminal domain"/>
    <property type="match status" value="1"/>
</dbReference>
<dbReference type="InterPro" id="IPR000683">
    <property type="entry name" value="Gfo/Idh/MocA-like_OxRdtase_N"/>
</dbReference>
<evidence type="ECO:0000259" key="3">
    <source>
        <dbReference type="Pfam" id="PF02894"/>
    </source>
</evidence>
<dbReference type="PANTHER" id="PTHR43377:SF2">
    <property type="entry name" value="BINDING ROSSMANN FOLD OXIDOREDUCTASE, PUTATIVE (AFU_ORTHOLOGUE AFUA_4G00560)-RELATED"/>
    <property type="match status" value="1"/>
</dbReference>
<accession>A0A9D1GV12</accession>
<dbReference type="InterPro" id="IPR004104">
    <property type="entry name" value="Gfo/Idh/MocA-like_OxRdtase_C"/>
</dbReference>
<comment type="caution">
    <text evidence="4">The sequence shown here is derived from an EMBL/GenBank/DDBJ whole genome shotgun (WGS) entry which is preliminary data.</text>
</comment>
<evidence type="ECO:0000259" key="2">
    <source>
        <dbReference type="Pfam" id="PF01408"/>
    </source>
</evidence>
<dbReference type="Pfam" id="PF01408">
    <property type="entry name" value="GFO_IDH_MocA"/>
    <property type="match status" value="1"/>
</dbReference>
<evidence type="ECO:0000313" key="5">
    <source>
        <dbReference type="Proteomes" id="UP000886842"/>
    </source>
</evidence>
<dbReference type="GO" id="GO:0000166">
    <property type="term" value="F:nucleotide binding"/>
    <property type="evidence" value="ECO:0007669"/>
    <property type="project" value="InterPro"/>
</dbReference>
<name>A0A9D1GV12_9ACTN</name>
<sequence length="421" mass="45582">MSNPENSTSPIRVGIIGSGLRGASYFRNIPAELADRVQLVAIADPDQDRRTAFAELFAAQVPEGTTPTGYDDGLELLHHEDLDAVVVASPNFQHVPYAVEAMSQSLPLMLEKPVATTVEDLATLWRAHTERTAGETVVGFVLRYTPFYSAVREIVQSGRLGEILAVEANENLGTGLTMVQYRGWRQDTAKSGGWMVEKCCHDMDILSHLLGSRPSRVFSMASALHLRPRPEAEQLPRFQPSAGTGEIDFGDAATNEALRDTMQHSPYAPSNLPDRQVATIEFENGTLATFTAVMAQPKTTRRLRIFGTEGLLEGDISAETIELSFPDPNESTGMTTEQVEVAVGGSGHHGGDEVLGDTFWHLAAGEQRTIRAGLVDGIDAVLTALSLQRSAESGAPVDLAELRTQVFGTADDLREAQRQDG</sequence>
<reference evidence="4" key="2">
    <citation type="journal article" date="2021" name="PeerJ">
        <title>Extensive microbial diversity within the chicken gut microbiome revealed by metagenomics and culture.</title>
        <authorList>
            <person name="Gilroy R."/>
            <person name="Ravi A."/>
            <person name="Getino M."/>
            <person name="Pursley I."/>
            <person name="Horton D.L."/>
            <person name="Alikhan N.F."/>
            <person name="Baker D."/>
            <person name="Gharbi K."/>
            <person name="Hall N."/>
            <person name="Watson M."/>
            <person name="Adriaenssens E.M."/>
            <person name="Foster-Nyarko E."/>
            <person name="Jarju S."/>
            <person name="Secka A."/>
            <person name="Antonio M."/>
            <person name="Oren A."/>
            <person name="Chaudhuri R.R."/>
            <person name="La Ragione R."/>
            <person name="Hildebrand F."/>
            <person name="Pallen M.J."/>
        </authorList>
    </citation>
    <scope>NUCLEOTIDE SEQUENCE</scope>
    <source>
        <strain evidence="4">ChiGjej1B1-24693</strain>
    </source>
</reference>
<dbReference type="AlphaFoldDB" id="A0A9D1GV12"/>
<evidence type="ECO:0000313" key="4">
    <source>
        <dbReference type="EMBL" id="HIT74291.1"/>
    </source>
</evidence>
<dbReference type="PANTHER" id="PTHR43377">
    <property type="entry name" value="BILIVERDIN REDUCTASE A"/>
    <property type="match status" value="1"/>
</dbReference>
<gene>
    <name evidence="4" type="ORF">IAA98_01730</name>
</gene>
<dbReference type="Proteomes" id="UP000886842">
    <property type="component" value="Unassembled WGS sequence"/>
</dbReference>
<reference evidence="4" key="1">
    <citation type="submission" date="2020-10" db="EMBL/GenBank/DDBJ databases">
        <authorList>
            <person name="Gilroy R."/>
        </authorList>
    </citation>
    <scope>NUCLEOTIDE SEQUENCE</scope>
    <source>
        <strain evidence="4">ChiGjej1B1-24693</strain>
    </source>
</reference>
<dbReference type="Gene3D" id="3.40.50.720">
    <property type="entry name" value="NAD(P)-binding Rossmann-like Domain"/>
    <property type="match status" value="1"/>
</dbReference>
<dbReference type="Gene3D" id="3.30.360.10">
    <property type="entry name" value="Dihydrodipicolinate Reductase, domain 2"/>
    <property type="match status" value="1"/>
</dbReference>